<dbReference type="AlphaFoldDB" id="A0AAV3QI77"/>
<dbReference type="EMBL" id="BAABME010004731">
    <property type="protein sequence ID" value="GAA0163373.1"/>
    <property type="molecule type" value="Genomic_DNA"/>
</dbReference>
<name>A0AAV3QI77_LITER</name>
<reference evidence="1 2" key="1">
    <citation type="submission" date="2024-01" db="EMBL/GenBank/DDBJ databases">
        <title>The complete chloroplast genome sequence of Lithospermum erythrorhizon: insights into the phylogenetic relationship among Boraginaceae species and the maternal lineages of purple gromwells.</title>
        <authorList>
            <person name="Okada T."/>
            <person name="Watanabe K."/>
        </authorList>
    </citation>
    <scope>NUCLEOTIDE SEQUENCE [LARGE SCALE GENOMIC DNA]</scope>
</reference>
<gene>
    <name evidence="1" type="ORF">LIER_19257</name>
</gene>
<evidence type="ECO:0000313" key="1">
    <source>
        <dbReference type="EMBL" id="GAA0163373.1"/>
    </source>
</evidence>
<comment type="caution">
    <text evidence="1">The sequence shown here is derived from an EMBL/GenBank/DDBJ whole genome shotgun (WGS) entry which is preliminary data.</text>
</comment>
<accession>A0AAV3QI77</accession>
<dbReference type="Proteomes" id="UP001454036">
    <property type="component" value="Unassembled WGS sequence"/>
</dbReference>
<keyword evidence="2" id="KW-1185">Reference proteome</keyword>
<evidence type="ECO:0000313" key="2">
    <source>
        <dbReference type="Proteomes" id="UP001454036"/>
    </source>
</evidence>
<protein>
    <submittedName>
        <fullName evidence="1">Uncharacterized protein</fullName>
    </submittedName>
</protein>
<sequence>MIEIRRMSYYFQALNIGFAFIRREGSGNVSYEKARIELESVKEILAAEQQRSSKKMERIRVRVSYPLLEDGENYLLLEDGENSDRVYQEV</sequence>
<proteinExistence type="predicted"/>
<organism evidence="1 2">
    <name type="scientific">Lithospermum erythrorhizon</name>
    <name type="common">Purple gromwell</name>
    <name type="synonym">Lithospermum officinale var. erythrorhizon</name>
    <dbReference type="NCBI Taxonomy" id="34254"/>
    <lineage>
        <taxon>Eukaryota</taxon>
        <taxon>Viridiplantae</taxon>
        <taxon>Streptophyta</taxon>
        <taxon>Embryophyta</taxon>
        <taxon>Tracheophyta</taxon>
        <taxon>Spermatophyta</taxon>
        <taxon>Magnoliopsida</taxon>
        <taxon>eudicotyledons</taxon>
        <taxon>Gunneridae</taxon>
        <taxon>Pentapetalae</taxon>
        <taxon>asterids</taxon>
        <taxon>lamiids</taxon>
        <taxon>Boraginales</taxon>
        <taxon>Boraginaceae</taxon>
        <taxon>Boraginoideae</taxon>
        <taxon>Lithospermeae</taxon>
        <taxon>Lithospermum</taxon>
    </lineage>
</organism>